<protein>
    <recommendedName>
        <fullName evidence="3">DNA methylase N-4/N-6 domain-containing protein</fullName>
    </recommendedName>
</protein>
<dbReference type="InterPro" id="IPR002941">
    <property type="entry name" value="DNA_methylase_N4/N6"/>
</dbReference>
<proteinExistence type="predicted"/>
<accession>A0A0F9AP46</accession>
<keyword evidence="2" id="KW-0808">Transferase</keyword>
<dbReference type="SUPFAM" id="SSF53335">
    <property type="entry name" value="S-adenosyl-L-methionine-dependent methyltransferases"/>
    <property type="match status" value="1"/>
</dbReference>
<organism evidence="4">
    <name type="scientific">marine sediment metagenome</name>
    <dbReference type="NCBI Taxonomy" id="412755"/>
    <lineage>
        <taxon>unclassified sequences</taxon>
        <taxon>metagenomes</taxon>
        <taxon>ecological metagenomes</taxon>
    </lineage>
</organism>
<dbReference type="GO" id="GO:0032259">
    <property type="term" value="P:methylation"/>
    <property type="evidence" value="ECO:0007669"/>
    <property type="project" value="UniProtKB-KW"/>
</dbReference>
<feature type="domain" description="DNA methylase N-4/N-6" evidence="3">
    <location>
        <begin position="27"/>
        <end position="293"/>
    </location>
</feature>
<dbReference type="EMBL" id="LAZR01041688">
    <property type="protein sequence ID" value="KKL11359.1"/>
    <property type="molecule type" value="Genomic_DNA"/>
</dbReference>
<dbReference type="GO" id="GO:0003677">
    <property type="term" value="F:DNA binding"/>
    <property type="evidence" value="ECO:0007669"/>
    <property type="project" value="InterPro"/>
</dbReference>
<feature type="non-terminal residue" evidence="4">
    <location>
        <position position="1"/>
    </location>
</feature>
<keyword evidence="1" id="KW-0489">Methyltransferase</keyword>
<dbReference type="PRINTS" id="PR00508">
    <property type="entry name" value="S21N4MTFRASE"/>
</dbReference>
<sequence length="323" mass="37519">KITDRYAIYNGDCVKVIPNFKNETIHLSCYSPPFSDLYNYSSDEADMSNCSSYEQFLAHYEYLVREIFRLTVPGRITAVHCTDIKITGTNSAYRDFPGDIIRLHNNNGFYYQSRHCIWKEPLRVAIRTRALGLMHRQIVKDSSLCHVAAADYVLIFRKQGKNLIPIEHPTGLSIYAGLREVDPVLLSKYKDWKEQKTNKLSHWIWQQYASAFWDDIDVKNVLPYREARDSEEEKHVCPLQLDVIERIITLYSNENETILTPFMGVGSEVYQAVKMGRRAVGIELKPSYYRQAIQNINHANDEIQKGLFDEEPIDIKHAETRTD</sequence>
<dbReference type="Pfam" id="PF01555">
    <property type="entry name" value="N6_N4_Mtase"/>
    <property type="match status" value="1"/>
</dbReference>
<dbReference type="InterPro" id="IPR001091">
    <property type="entry name" value="RM_Methyltransferase"/>
</dbReference>
<evidence type="ECO:0000259" key="3">
    <source>
        <dbReference type="Pfam" id="PF01555"/>
    </source>
</evidence>
<evidence type="ECO:0000256" key="1">
    <source>
        <dbReference type="ARBA" id="ARBA00022603"/>
    </source>
</evidence>
<name>A0A0F9AP46_9ZZZZ</name>
<dbReference type="InterPro" id="IPR029063">
    <property type="entry name" value="SAM-dependent_MTases_sf"/>
</dbReference>
<gene>
    <name evidence="4" type="ORF">LCGC14_2546610</name>
</gene>
<dbReference type="AlphaFoldDB" id="A0A0F9AP46"/>
<comment type="caution">
    <text evidence="4">The sequence shown here is derived from an EMBL/GenBank/DDBJ whole genome shotgun (WGS) entry which is preliminary data.</text>
</comment>
<evidence type="ECO:0000256" key="2">
    <source>
        <dbReference type="ARBA" id="ARBA00022679"/>
    </source>
</evidence>
<evidence type="ECO:0000313" key="4">
    <source>
        <dbReference type="EMBL" id="KKL11359.1"/>
    </source>
</evidence>
<dbReference type="GO" id="GO:0008170">
    <property type="term" value="F:N-methyltransferase activity"/>
    <property type="evidence" value="ECO:0007669"/>
    <property type="project" value="InterPro"/>
</dbReference>
<dbReference type="Gene3D" id="3.40.50.150">
    <property type="entry name" value="Vaccinia Virus protein VP39"/>
    <property type="match status" value="1"/>
</dbReference>
<reference evidence="4" key="1">
    <citation type="journal article" date="2015" name="Nature">
        <title>Complex archaea that bridge the gap between prokaryotes and eukaryotes.</title>
        <authorList>
            <person name="Spang A."/>
            <person name="Saw J.H."/>
            <person name="Jorgensen S.L."/>
            <person name="Zaremba-Niedzwiedzka K."/>
            <person name="Martijn J."/>
            <person name="Lind A.E."/>
            <person name="van Eijk R."/>
            <person name="Schleper C."/>
            <person name="Guy L."/>
            <person name="Ettema T.J."/>
        </authorList>
    </citation>
    <scope>NUCLEOTIDE SEQUENCE</scope>
</reference>